<reference evidence="1 2" key="1">
    <citation type="journal article" date="2018" name="Science">
        <title>The opium poppy genome and morphinan production.</title>
        <authorList>
            <person name="Guo L."/>
            <person name="Winzer T."/>
            <person name="Yang X."/>
            <person name="Li Y."/>
            <person name="Ning Z."/>
            <person name="He Z."/>
            <person name="Teodor R."/>
            <person name="Lu Y."/>
            <person name="Bowser T.A."/>
            <person name="Graham I.A."/>
            <person name="Ye K."/>
        </authorList>
    </citation>
    <scope>NUCLEOTIDE SEQUENCE [LARGE SCALE GENOMIC DNA]</scope>
    <source>
        <strain evidence="2">cv. HN1</strain>
        <tissue evidence="1">Leaves</tissue>
    </source>
</reference>
<name>A0A4Y7JBY5_PAPSO</name>
<dbReference type="Proteomes" id="UP000316621">
    <property type="component" value="Chromosome 4"/>
</dbReference>
<proteinExistence type="predicted"/>
<evidence type="ECO:0000313" key="1">
    <source>
        <dbReference type="EMBL" id="RZC57308.1"/>
    </source>
</evidence>
<organism evidence="1 2">
    <name type="scientific">Papaver somniferum</name>
    <name type="common">Opium poppy</name>
    <dbReference type="NCBI Taxonomy" id="3469"/>
    <lineage>
        <taxon>Eukaryota</taxon>
        <taxon>Viridiplantae</taxon>
        <taxon>Streptophyta</taxon>
        <taxon>Embryophyta</taxon>
        <taxon>Tracheophyta</taxon>
        <taxon>Spermatophyta</taxon>
        <taxon>Magnoliopsida</taxon>
        <taxon>Ranunculales</taxon>
        <taxon>Papaveraceae</taxon>
        <taxon>Papaveroideae</taxon>
        <taxon>Papaver</taxon>
    </lineage>
</organism>
<keyword evidence="2" id="KW-1185">Reference proteome</keyword>
<sequence>MEHSLLNMVTLVLELGLQLRACFFLLESLVLKLGLPTRGSHGPTTRKTGLSNQAVLVAKAHIESH</sequence>
<dbReference type="EMBL" id="CM010718">
    <property type="protein sequence ID" value="RZC57308.1"/>
    <property type="molecule type" value="Genomic_DNA"/>
</dbReference>
<evidence type="ECO:0000313" key="2">
    <source>
        <dbReference type="Proteomes" id="UP000316621"/>
    </source>
</evidence>
<protein>
    <submittedName>
        <fullName evidence="1">Uncharacterized protein</fullName>
    </submittedName>
</protein>
<dbReference type="Gramene" id="RZC57308">
    <property type="protein sequence ID" value="RZC57308"/>
    <property type="gene ID" value="C5167_004610"/>
</dbReference>
<accession>A0A4Y7JBY5</accession>
<dbReference type="AlphaFoldDB" id="A0A4Y7JBY5"/>
<gene>
    <name evidence="1" type="ORF">C5167_004610</name>
</gene>